<name>A0ABY8D951_9HYPH</name>
<protein>
    <recommendedName>
        <fullName evidence="3">Transposase</fullName>
    </recommendedName>
</protein>
<accession>A0ABY8D951</accession>
<gene>
    <name evidence="1" type="ORF">PYH38_006048</name>
</gene>
<evidence type="ECO:0008006" key="3">
    <source>
        <dbReference type="Google" id="ProtNLM"/>
    </source>
</evidence>
<proteinExistence type="predicted"/>
<geneLocation type="plasmid" evidence="1 2">
    <name>unnamed</name>
</geneLocation>
<organism evidence="1 2">
    <name type="scientific">Sinorhizobium numidicum</name>
    <dbReference type="NCBI Taxonomy" id="680248"/>
    <lineage>
        <taxon>Bacteria</taxon>
        <taxon>Pseudomonadati</taxon>
        <taxon>Pseudomonadota</taxon>
        <taxon>Alphaproteobacteria</taxon>
        <taxon>Hyphomicrobiales</taxon>
        <taxon>Rhizobiaceae</taxon>
        <taxon>Sinorhizobium/Ensifer group</taxon>
        <taxon>Sinorhizobium</taxon>
    </lineage>
</organism>
<dbReference type="EMBL" id="CP120372">
    <property type="protein sequence ID" value="WEX85616.1"/>
    <property type="molecule type" value="Genomic_DNA"/>
</dbReference>
<evidence type="ECO:0000313" key="1">
    <source>
        <dbReference type="EMBL" id="WEX85616.1"/>
    </source>
</evidence>
<evidence type="ECO:0000313" key="2">
    <source>
        <dbReference type="Proteomes" id="UP001235547"/>
    </source>
</evidence>
<keyword evidence="1" id="KW-0614">Plasmid</keyword>
<dbReference type="RefSeq" id="WP_280736534.1">
    <property type="nucleotide sequence ID" value="NZ_CP120369.1"/>
</dbReference>
<reference evidence="1 2" key="1">
    <citation type="submission" date="2023-03" db="EMBL/GenBank/DDBJ databases">
        <authorList>
            <person name="Kaur S."/>
            <person name="Espinosa-Saiz D."/>
            <person name="Velazquez E."/>
            <person name="Menendez E."/>
            <person name="diCenzo G.C."/>
        </authorList>
    </citation>
    <scope>NUCLEOTIDE SEQUENCE [LARGE SCALE GENOMIC DNA]</scope>
    <source>
        <strain evidence="1 2">LMG 27395</strain>
        <plasmid evidence="1 2">unnamed</plasmid>
    </source>
</reference>
<sequence length="105" mass="12155">MPTLSSFDRDDPELLAKMVPCDRILQQRVSGSNLAEVHDRRDKLPSWIRRVVLWNIIRIEEIVGRRIGRIETEVFQSLLAMSEPVRIEAGPLRFEVGYKLENLLG</sequence>
<keyword evidence="2" id="KW-1185">Reference proteome</keyword>
<dbReference type="Proteomes" id="UP001235547">
    <property type="component" value="Plasmid unnamed"/>
</dbReference>